<dbReference type="AlphaFoldDB" id="I6YZD6"/>
<organism evidence="1 2">
    <name type="scientific">Melioribacter roseus (strain DSM 23840 / JCM 17771 / VKM B-2668 / P3M-2)</name>
    <dbReference type="NCBI Taxonomy" id="1191523"/>
    <lineage>
        <taxon>Bacteria</taxon>
        <taxon>Pseudomonadati</taxon>
        <taxon>Ignavibacteriota</taxon>
        <taxon>Ignavibacteria</taxon>
        <taxon>Ignavibacteriales</taxon>
        <taxon>Melioribacteraceae</taxon>
        <taxon>Melioribacter</taxon>
    </lineage>
</organism>
<evidence type="ECO:0000313" key="1">
    <source>
        <dbReference type="EMBL" id="AFN75912.1"/>
    </source>
</evidence>
<dbReference type="OrthoDB" id="9804196at2"/>
<dbReference type="Proteomes" id="UP000009011">
    <property type="component" value="Chromosome"/>
</dbReference>
<evidence type="ECO:0008006" key="3">
    <source>
        <dbReference type="Google" id="ProtNLM"/>
    </source>
</evidence>
<dbReference type="HOGENOM" id="CLU_1136984_0_0_10"/>
<dbReference type="SUPFAM" id="SSF53756">
    <property type="entry name" value="UDP-Glycosyltransferase/glycogen phosphorylase"/>
    <property type="match status" value="1"/>
</dbReference>
<reference evidence="1 2" key="1">
    <citation type="journal article" date="2013" name="PLoS ONE">
        <title>Genomic analysis of Melioribacter roseus, facultatively anaerobic organotrophic bacterium representing a novel deep lineage within Bacteriodetes/Chlorobi group.</title>
        <authorList>
            <person name="Kadnikov V.V."/>
            <person name="Mardanov A.V."/>
            <person name="Podosokorskaya O.A."/>
            <person name="Gavrilov S.N."/>
            <person name="Kublanov I.V."/>
            <person name="Beletsky A.V."/>
            <person name="Bonch-Osmolovskaya E.A."/>
            <person name="Ravin N.V."/>
        </authorList>
    </citation>
    <scope>NUCLEOTIDE SEQUENCE [LARGE SCALE GENOMIC DNA]</scope>
    <source>
        <strain evidence="2">JCM 17771 / P3M-2</strain>
    </source>
</reference>
<proteinExistence type="predicted"/>
<name>I6YZD6_MELRP</name>
<dbReference type="Gene3D" id="3.40.50.2000">
    <property type="entry name" value="Glycogen Phosphorylase B"/>
    <property type="match status" value="2"/>
</dbReference>
<sequence length="244" mass="28957">MRVLIISEIPIFEKCGKEILRNTIEIFSKEFDFLIVISPDKKQIENLKNCNLYSMNCRLFSILNHRKIIGYFYNFIHWIHSLLQVERIISKNKIEYDFIYSIGPMANWIAKKINKNKKVIISRYLGIAWAEKDFNTIYGKLKHYLKNKGYTSSTDLVIMTDDGTRGKEYLLKLGIENDKILFLRNGIKKNFIINNYFKDEFIKEKKIPKNAMFLLTVSRLASWKRVDRAISIIKYVIKKKQTYS</sequence>
<protein>
    <recommendedName>
        <fullName evidence="3">Glycosyltransferase subfamily 4-like N-terminal domain-containing protein</fullName>
    </recommendedName>
</protein>
<accession>I6YZD6</accession>
<dbReference type="KEGG" id="mro:MROS_2682"/>
<dbReference type="RefSeq" id="WP_014857342.1">
    <property type="nucleotide sequence ID" value="NC_018178.1"/>
</dbReference>
<dbReference type="STRING" id="1191523.MROS_2682"/>
<evidence type="ECO:0000313" key="2">
    <source>
        <dbReference type="Proteomes" id="UP000009011"/>
    </source>
</evidence>
<dbReference type="EMBL" id="CP003557">
    <property type="protein sequence ID" value="AFN75912.1"/>
    <property type="molecule type" value="Genomic_DNA"/>
</dbReference>
<keyword evidence="2" id="KW-1185">Reference proteome</keyword>
<gene>
    <name evidence="1" type="ordered locus">MROS_2682</name>
</gene>